<evidence type="ECO:0008006" key="2">
    <source>
        <dbReference type="Google" id="ProtNLM"/>
    </source>
</evidence>
<accession>A0A6N2UYC9</accession>
<proteinExistence type="predicted"/>
<reference evidence="1" key="1">
    <citation type="submission" date="2019-11" db="EMBL/GenBank/DDBJ databases">
        <authorList>
            <person name="Feng L."/>
        </authorList>
    </citation>
    <scope>NUCLEOTIDE SEQUENCE</scope>
    <source>
        <strain evidence="1">BintestinalisLFYP9</strain>
    </source>
</reference>
<organism evidence="1">
    <name type="scientific">Bacteroides intestinalis</name>
    <dbReference type="NCBI Taxonomy" id="329854"/>
    <lineage>
        <taxon>Bacteria</taxon>
        <taxon>Pseudomonadati</taxon>
        <taxon>Bacteroidota</taxon>
        <taxon>Bacteroidia</taxon>
        <taxon>Bacteroidales</taxon>
        <taxon>Bacteroidaceae</taxon>
        <taxon>Bacteroides</taxon>
    </lineage>
</organism>
<name>A0A6N2UYC9_9BACE</name>
<dbReference type="PROSITE" id="PS51257">
    <property type="entry name" value="PROKAR_LIPOPROTEIN"/>
    <property type="match status" value="1"/>
</dbReference>
<protein>
    <recommendedName>
        <fullName evidence="2">Lipoprotein</fullName>
    </recommendedName>
</protein>
<sequence length="104" mass="11481">MKRLTYLFVCSLAIGSIVACKQESKFQIINGIVYDATMNNITLITGKGDTVNISTMDANRDKVCGVLLEDSVEVVCIKEKMEGKEILKAAELTIIKKGTIKYFV</sequence>
<dbReference type="AlphaFoldDB" id="A0A6N2UYC9"/>
<gene>
    <name evidence="1" type="ORF">BILFYP9_02321</name>
</gene>
<evidence type="ECO:0000313" key="1">
    <source>
        <dbReference type="EMBL" id="VYT22818.1"/>
    </source>
</evidence>
<dbReference type="RefSeq" id="WP_138292656.1">
    <property type="nucleotide sequence ID" value="NZ_CACRSU010000020.1"/>
</dbReference>
<dbReference type="EMBL" id="CACRSU010000020">
    <property type="protein sequence ID" value="VYT22818.1"/>
    <property type="molecule type" value="Genomic_DNA"/>
</dbReference>